<evidence type="ECO:0000256" key="2">
    <source>
        <dbReference type="ARBA" id="ARBA00023125"/>
    </source>
</evidence>
<comment type="function">
    <text evidence="5">Transcription factor that specifically binds AT-rich DNA sequences related to the nuclear matrix attachment regions (MARs).</text>
</comment>
<organism evidence="8 9">
    <name type="scientific">Cucumis sativus</name>
    <name type="common">Cucumber</name>
    <dbReference type="NCBI Taxonomy" id="3659"/>
    <lineage>
        <taxon>Eukaryota</taxon>
        <taxon>Viridiplantae</taxon>
        <taxon>Streptophyta</taxon>
        <taxon>Embryophyta</taxon>
        <taxon>Tracheophyta</taxon>
        <taxon>Spermatophyta</taxon>
        <taxon>Magnoliopsida</taxon>
        <taxon>eudicotyledons</taxon>
        <taxon>Gunneridae</taxon>
        <taxon>Pentapetalae</taxon>
        <taxon>rosids</taxon>
        <taxon>fabids</taxon>
        <taxon>Cucurbitales</taxon>
        <taxon>Cucurbitaceae</taxon>
        <taxon>Benincaseae</taxon>
        <taxon>Cucumis</taxon>
    </lineage>
</organism>
<dbReference type="GO" id="GO:0003680">
    <property type="term" value="F:minor groove of adenine-thymine-rich DNA binding"/>
    <property type="evidence" value="ECO:0007669"/>
    <property type="project" value="UniProtKB-UniRule"/>
</dbReference>
<dbReference type="PROSITE" id="PS51742">
    <property type="entry name" value="PPC"/>
    <property type="match status" value="1"/>
</dbReference>
<keyword evidence="1 5" id="KW-0805">Transcription regulation</keyword>
<dbReference type="Pfam" id="PF03479">
    <property type="entry name" value="PCC"/>
    <property type="match status" value="1"/>
</dbReference>
<evidence type="ECO:0000256" key="3">
    <source>
        <dbReference type="ARBA" id="ARBA00023163"/>
    </source>
</evidence>
<dbReference type="SUPFAM" id="SSF117856">
    <property type="entry name" value="AF0104/ALDC/Ptd012-like"/>
    <property type="match status" value="1"/>
</dbReference>
<keyword evidence="9" id="KW-1185">Reference proteome</keyword>
<feature type="domain" description="PPC" evidence="7">
    <location>
        <begin position="108"/>
        <end position="217"/>
    </location>
</feature>
<keyword evidence="2 5" id="KW-0238">DNA-binding</keyword>
<dbReference type="InterPro" id="IPR039605">
    <property type="entry name" value="AHL"/>
</dbReference>
<reference evidence="8 9" key="3">
    <citation type="journal article" date="2010" name="BMC Genomics">
        <title>Transcriptome sequencing and comparative analysis of cucumber flowers with different sex types.</title>
        <authorList>
            <person name="Guo S."/>
            <person name="Zheng Y."/>
            <person name="Joung J.G."/>
            <person name="Liu S."/>
            <person name="Zhang Z."/>
            <person name="Crasta O.R."/>
            <person name="Sobral B.W."/>
            <person name="Xu Y."/>
            <person name="Huang S."/>
            <person name="Fei Z."/>
        </authorList>
    </citation>
    <scope>NUCLEOTIDE SEQUENCE [LARGE SCALE GENOMIC DNA]</scope>
    <source>
        <strain evidence="9">cv. 9930</strain>
    </source>
</reference>
<dbReference type="InterPro" id="IPR005175">
    <property type="entry name" value="PPC_dom"/>
</dbReference>
<evidence type="ECO:0000313" key="8">
    <source>
        <dbReference type="EMBL" id="KGN46913.1"/>
    </source>
</evidence>
<dbReference type="PANTHER" id="PTHR31500:SF45">
    <property type="entry name" value="AT-HOOK MOTIF NUCLEAR-LOCALIZED PROTEIN"/>
    <property type="match status" value="1"/>
</dbReference>
<feature type="compositionally biased region" description="Polar residues" evidence="6">
    <location>
        <begin position="68"/>
        <end position="79"/>
    </location>
</feature>
<dbReference type="AlphaFoldDB" id="A0A0A0KBM8"/>
<dbReference type="GO" id="GO:0005634">
    <property type="term" value="C:nucleus"/>
    <property type="evidence" value="ECO:0007669"/>
    <property type="project" value="UniProtKB-SubCell"/>
</dbReference>
<dbReference type="EMBL" id="CM002927">
    <property type="protein sequence ID" value="KGN46913.1"/>
    <property type="molecule type" value="Genomic_DNA"/>
</dbReference>
<accession>A0A0A0KBM8</accession>
<comment type="domain">
    <text evidence="5">The PPC domain mediates interactions between AHL proteins.</text>
</comment>
<reference evidence="8 9" key="2">
    <citation type="journal article" date="2009" name="PLoS ONE">
        <title>An integrated genetic and cytogenetic map of the cucumber genome.</title>
        <authorList>
            <person name="Ren Y."/>
            <person name="Zhang Z."/>
            <person name="Liu J."/>
            <person name="Staub J.E."/>
            <person name="Han Y."/>
            <person name="Cheng Z."/>
            <person name="Li X."/>
            <person name="Lu J."/>
            <person name="Miao H."/>
            <person name="Kang H."/>
            <person name="Xie B."/>
            <person name="Gu X."/>
            <person name="Wang X."/>
            <person name="Du Y."/>
            <person name="Jin W."/>
            <person name="Huang S."/>
        </authorList>
    </citation>
    <scope>NUCLEOTIDE SEQUENCE [LARGE SCALE GENOMIC DNA]</scope>
    <source>
        <strain evidence="9">cv. 9930</strain>
    </source>
</reference>
<evidence type="ECO:0000256" key="4">
    <source>
        <dbReference type="ARBA" id="ARBA00023242"/>
    </source>
</evidence>
<keyword evidence="4 5" id="KW-0539">Nucleus</keyword>
<feature type="region of interest" description="Disordered" evidence="6">
    <location>
        <begin position="1"/>
        <end position="89"/>
    </location>
</feature>
<evidence type="ECO:0000256" key="1">
    <source>
        <dbReference type="ARBA" id="ARBA00023015"/>
    </source>
</evidence>
<dbReference type="CDD" id="cd11378">
    <property type="entry name" value="DUF296"/>
    <property type="match status" value="1"/>
</dbReference>
<gene>
    <name evidence="8" type="ORF">Csa_6G150520</name>
</gene>
<dbReference type="eggNOG" id="ENOG502SINA">
    <property type="taxonomic scope" value="Eukaryota"/>
</dbReference>
<protein>
    <recommendedName>
        <fullName evidence="5">AT-hook motif nuclear-localized protein</fullName>
    </recommendedName>
</protein>
<dbReference type="Gene3D" id="3.30.1330.80">
    <property type="entry name" value="Hypothetical protein, similar to alpha- acetolactate decarboxylase, domain 2"/>
    <property type="match status" value="1"/>
</dbReference>
<evidence type="ECO:0000256" key="5">
    <source>
        <dbReference type="RuleBase" id="RU367031"/>
    </source>
</evidence>
<evidence type="ECO:0000256" key="6">
    <source>
        <dbReference type="SAM" id="MobiDB-lite"/>
    </source>
</evidence>
<proteinExistence type="predicted"/>
<keyword evidence="3 5" id="KW-0804">Transcription</keyword>
<evidence type="ECO:0000259" key="7">
    <source>
        <dbReference type="PROSITE" id="PS51742"/>
    </source>
</evidence>
<feature type="compositionally biased region" description="Basic and acidic residues" evidence="6">
    <location>
        <begin position="32"/>
        <end position="41"/>
    </location>
</feature>
<dbReference type="Proteomes" id="UP000029981">
    <property type="component" value="Chromosome 6"/>
</dbReference>
<reference evidence="8 9" key="4">
    <citation type="journal article" date="2011" name="BMC Genomics">
        <title>RNA-Seq improves annotation of protein-coding genes in the cucumber genome.</title>
        <authorList>
            <person name="Li Z."/>
            <person name="Zhang Z."/>
            <person name="Yan P."/>
            <person name="Huang S."/>
            <person name="Fei Z."/>
            <person name="Lin K."/>
        </authorList>
    </citation>
    <scope>NUCLEOTIDE SEQUENCE [LARGE SCALE GENOMIC DNA]</scope>
    <source>
        <strain evidence="9">cv. 9930</strain>
    </source>
</reference>
<dbReference type="PANTHER" id="PTHR31500">
    <property type="entry name" value="AT-HOOK MOTIF NUCLEAR-LOCALIZED PROTEIN 9"/>
    <property type="match status" value="1"/>
</dbReference>
<dbReference type="Gramene" id="KGN46913">
    <property type="protein sequence ID" value="KGN46913"/>
    <property type="gene ID" value="Csa_6G150520"/>
</dbReference>
<sequence length="217" mass="23589">MEPQDRINFTVKHESTDSYNMEDGEQSSIGDRVIDKEDRLGESTGGRTTTMKKRKERSTKNDTIDGKNPSSSADSQTIPNRPPLGHPPGFGKLQVLASLGGYAWDTFSRDFTPHIILVAPGENIVNRISNFSVPRSRTVCIISAVGLVSSIIIHDPNSVASTLKFEGTFEILQLSGWSHEGDDIRLMTISFSKLDGRNQVFGGAVASSLIAATPVQV</sequence>
<evidence type="ECO:0000313" key="9">
    <source>
        <dbReference type="Proteomes" id="UP000029981"/>
    </source>
</evidence>
<comment type="subcellular location">
    <subcellularLocation>
        <location evidence="5">Nucleus</location>
    </subcellularLocation>
</comment>
<reference evidence="8 9" key="1">
    <citation type="journal article" date="2009" name="Nat. Genet.">
        <title>The genome of the cucumber, Cucumis sativus L.</title>
        <authorList>
            <person name="Huang S."/>
            <person name="Li R."/>
            <person name="Zhang Z."/>
            <person name="Li L."/>
            <person name="Gu X."/>
            <person name="Fan W."/>
            <person name="Lucas W.J."/>
            <person name="Wang X."/>
            <person name="Xie B."/>
            <person name="Ni P."/>
            <person name="Ren Y."/>
            <person name="Zhu H."/>
            <person name="Li J."/>
            <person name="Lin K."/>
            <person name="Jin W."/>
            <person name="Fei Z."/>
            <person name="Li G."/>
            <person name="Staub J."/>
            <person name="Kilian A."/>
            <person name="van der Vossen E.A."/>
            <person name="Wu Y."/>
            <person name="Guo J."/>
            <person name="He J."/>
            <person name="Jia Z."/>
            <person name="Ren Y."/>
            <person name="Tian G."/>
            <person name="Lu Y."/>
            <person name="Ruan J."/>
            <person name="Qian W."/>
            <person name="Wang M."/>
            <person name="Huang Q."/>
            <person name="Li B."/>
            <person name="Xuan Z."/>
            <person name="Cao J."/>
            <person name="Asan"/>
            <person name="Wu Z."/>
            <person name="Zhang J."/>
            <person name="Cai Q."/>
            <person name="Bai Y."/>
            <person name="Zhao B."/>
            <person name="Han Y."/>
            <person name="Li Y."/>
            <person name="Li X."/>
            <person name="Wang S."/>
            <person name="Shi Q."/>
            <person name="Liu S."/>
            <person name="Cho W.K."/>
            <person name="Kim J.Y."/>
            <person name="Xu Y."/>
            <person name="Heller-Uszynska K."/>
            <person name="Miao H."/>
            <person name="Cheng Z."/>
            <person name="Zhang S."/>
            <person name="Wu J."/>
            <person name="Yang Y."/>
            <person name="Kang H."/>
            <person name="Li M."/>
            <person name="Liang H."/>
            <person name="Ren X."/>
            <person name="Shi Z."/>
            <person name="Wen M."/>
            <person name="Jian M."/>
            <person name="Yang H."/>
            <person name="Zhang G."/>
            <person name="Yang Z."/>
            <person name="Chen R."/>
            <person name="Liu S."/>
            <person name="Li J."/>
            <person name="Ma L."/>
            <person name="Liu H."/>
            <person name="Zhou Y."/>
            <person name="Zhao J."/>
            <person name="Fang X."/>
            <person name="Li G."/>
            <person name="Fang L."/>
            <person name="Li Y."/>
            <person name="Liu D."/>
            <person name="Zheng H."/>
            <person name="Zhang Y."/>
            <person name="Qin N."/>
            <person name="Li Z."/>
            <person name="Yang G."/>
            <person name="Yang S."/>
            <person name="Bolund L."/>
            <person name="Kristiansen K."/>
            <person name="Zheng H."/>
            <person name="Li S."/>
            <person name="Zhang X."/>
            <person name="Yang H."/>
            <person name="Wang J."/>
            <person name="Sun R."/>
            <person name="Zhang B."/>
            <person name="Jiang S."/>
            <person name="Wang J."/>
            <person name="Du Y."/>
            <person name="Li S."/>
        </authorList>
    </citation>
    <scope>NUCLEOTIDE SEQUENCE [LARGE SCALE GENOMIC DNA]</scope>
    <source>
        <strain evidence="9">cv. 9930</strain>
    </source>
</reference>
<dbReference type="STRING" id="3659.A0A0A0KBM8"/>
<name>A0A0A0KBM8_CUCSA</name>